<evidence type="ECO:0000313" key="2">
    <source>
        <dbReference type="EMBL" id="PWR10595.1"/>
    </source>
</evidence>
<dbReference type="Proteomes" id="UP000245410">
    <property type="component" value="Unassembled WGS sequence"/>
</dbReference>
<evidence type="ECO:0000256" key="1">
    <source>
        <dbReference type="SAM" id="Phobius"/>
    </source>
</evidence>
<feature type="transmembrane region" description="Helical" evidence="1">
    <location>
        <begin position="6"/>
        <end position="26"/>
    </location>
</feature>
<reference evidence="2 3" key="1">
    <citation type="submission" date="2018-05" db="EMBL/GenBank/DDBJ databases">
        <title>Micromonospora atacamensis sp. nov., a novel actinobacteria isolated from high altitude Atacama Desert soil.</title>
        <authorList>
            <person name="Carro L."/>
            <person name="Golinska P."/>
            <person name="Klenk H.-P."/>
            <person name="Goodfellow M."/>
        </authorList>
    </citation>
    <scope>NUCLEOTIDE SEQUENCE [LARGE SCALE GENOMIC DNA]</scope>
    <source>
        <strain evidence="2 3">5R2A7</strain>
    </source>
</reference>
<name>A0A317DD69_9ACTN</name>
<dbReference type="EMBL" id="QGKR01000152">
    <property type="protein sequence ID" value="PWR10595.1"/>
    <property type="molecule type" value="Genomic_DNA"/>
</dbReference>
<accession>A0A317DD69</accession>
<keyword evidence="1" id="KW-0472">Membrane</keyword>
<gene>
    <name evidence="2" type="ORF">DKT68_08530</name>
</gene>
<organism evidence="2 3">
    <name type="scientific">Micromonospora acroterricola</name>
    <dbReference type="NCBI Taxonomy" id="2202421"/>
    <lineage>
        <taxon>Bacteria</taxon>
        <taxon>Bacillati</taxon>
        <taxon>Actinomycetota</taxon>
        <taxon>Actinomycetes</taxon>
        <taxon>Micromonosporales</taxon>
        <taxon>Micromonosporaceae</taxon>
        <taxon>Micromonospora</taxon>
    </lineage>
</organism>
<keyword evidence="1" id="KW-0812">Transmembrane</keyword>
<keyword evidence="3" id="KW-1185">Reference proteome</keyword>
<evidence type="ECO:0000313" key="3">
    <source>
        <dbReference type="Proteomes" id="UP000245410"/>
    </source>
</evidence>
<proteinExistence type="predicted"/>
<comment type="caution">
    <text evidence="2">The sequence shown here is derived from an EMBL/GenBank/DDBJ whole genome shotgun (WGS) entry which is preliminary data.</text>
</comment>
<sequence length="81" mass="9505">MATELILIAALAVTHALCFTAGGWYLRWRALRHQMRAAQTAISTPQYLAEVLAVYRRRLYDIRPAWLRGWHLPRLTHRRHA</sequence>
<keyword evidence="1" id="KW-1133">Transmembrane helix</keyword>
<dbReference type="AlphaFoldDB" id="A0A317DD69"/>
<protein>
    <submittedName>
        <fullName evidence="2">Uncharacterized protein</fullName>
    </submittedName>
</protein>
<dbReference type="OrthoDB" id="10012824at2"/>
<dbReference type="RefSeq" id="WP_109816876.1">
    <property type="nucleotide sequence ID" value="NZ_QGKR01000152.1"/>
</dbReference>